<dbReference type="AlphaFoldDB" id="A0A0C2VW79"/>
<dbReference type="STRING" id="889306.KP78_16850"/>
<comment type="caution">
    <text evidence="2">The sequence shown here is derived from an EMBL/GenBank/DDBJ whole genome shotgun (WGS) entry which is preliminary data.</text>
</comment>
<dbReference type="Proteomes" id="UP000031938">
    <property type="component" value="Unassembled WGS sequence"/>
</dbReference>
<gene>
    <name evidence="2" type="ORF">KP78_16850</name>
</gene>
<feature type="compositionally biased region" description="Basic and acidic residues" evidence="1">
    <location>
        <begin position="1"/>
        <end position="10"/>
    </location>
</feature>
<dbReference type="RefSeq" id="WP_268747511.1">
    <property type="nucleotide sequence ID" value="NZ_JXRP01000013.1"/>
</dbReference>
<feature type="region of interest" description="Disordered" evidence="1">
    <location>
        <begin position="1"/>
        <end position="20"/>
    </location>
</feature>
<feature type="compositionally biased region" description="Polar residues" evidence="1">
    <location>
        <begin position="11"/>
        <end position="20"/>
    </location>
</feature>
<evidence type="ECO:0000313" key="3">
    <source>
        <dbReference type="Proteomes" id="UP000031938"/>
    </source>
</evidence>
<reference evidence="2 3" key="1">
    <citation type="submission" date="2015-01" db="EMBL/GenBank/DDBJ databases">
        <title>Genome sequencing of Jeotgalibacillus soli.</title>
        <authorList>
            <person name="Goh K.M."/>
            <person name="Chan K.-G."/>
            <person name="Yaakop A.S."/>
            <person name="Ee R."/>
            <person name="Gan H.M."/>
            <person name="Chan C.S."/>
        </authorList>
    </citation>
    <scope>NUCLEOTIDE SEQUENCE [LARGE SCALE GENOMIC DNA]</scope>
    <source>
        <strain evidence="2 3">P9</strain>
    </source>
</reference>
<keyword evidence="3" id="KW-1185">Reference proteome</keyword>
<evidence type="ECO:0000313" key="2">
    <source>
        <dbReference type="EMBL" id="KIL48238.1"/>
    </source>
</evidence>
<accession>A0A0C2VW79</accession>
<proteinExistence type="predicted"/>
<evidence type="ECO:0000256" key="1">
    <source>
        <dbReference type="SAM" id="MobiDB-lite"/>
    </source>
</evidence>
<name>A0A0C2VW79_9BACL</name>
<sequence length="43" mass="4505">MTHIARETNDHSTSVSAAAQETLASMEEVITSAAALADMAEEL</sequence>
<organism evidence="2 3">
    <name type="scientific">Jeotgalibacillus soli</name>
    <dbReference type="NCBI Taxonomy" id="889306"/>
    <lineage>
        <taxon>Bacteria</taxon>
        <taxon>Bacillati</taxon>
        <taxon>Bacillota</taxon>
        <taxon>Bacilli</taxon>
        <taxon>Bacillales</taxon>
        <taxon>Caryophanaceae</taxon>
        <taxon>Jeotgalibacillus</taxon>
    </lineage>
</organism>
<dbReference type="PATRIC" id="fig|889306.3.peg.1691"/>
<dbReference type="EMBL" id="JXRP01000013">
    <property type="protein sequence ID" value="KIL48238.1"/>
    <property type="molecule type" value="Genomic_DNA"/>
</dbReference>
<protein>
    <submittedName>
        <fullName evidence="2">Methyl-accepting chemotaxis protein</fullName>
    </submittedName>
</protein>